<keyword evidence="4" id="KW-1185">Reference proteome</keyword>
<dbReference type="InterPro" id="IPR036397">
    <property type="entry name" value="RNaseH_sf"/>
</dbReference>
<dbReference type="InterPro" id="IPR012337">
    <property type="entry name" value="RNaseH-like_sf"/>
</dbReference>
<dbReference type="PANTHER" id="PTHR15092:SF22">
    <property type="entry name" value="POLY(A)-SPECIFIC RIBONUCLEASE PNLDC1"/>
    <property type="match status" value="1"/>
</dbReference>
<dbReference type="SUPFAM" id="SSF53098">
    <property type="entry name" value="Ribonuclease H-like"/>
    <property type="match status" value="1"/>
</dbReference>
<comment type="caution">
    <text evidence="3">The sequence shown here is derived from an EMBL/GenBank/DDBJ whole genome shotgun (WGS) entry which is preliminary data.</text>
</comment>
<dbReference type="STRING" id="4846.A0A367IUZ7"/>
<feature type="compositionally biased region" description="Basic and acidic residues" evidence="2">
    <location>
        <begin position="366"/>
        <end position="383"/>
    </location>
</feature>
<feature type="compositionally biased region" description="Basic and acidic residues" evidence="2">
    <location>
        <begin position="147"/>
        <end position="162"/>
    </location>
</feature>
<dbReference type="PANTHER" id="PTHR15092">
    <property type="entry name" value="POLY A -SPECIFIC RIBONUCLEASE/TARGET OF EGR1, MEMBER 1"/>
    <property type="match status" value="1"/>
</dbReference>
<dbReference type="Pfam" id="PF04857">
    <property type="entry name" value="CAF1"/>
    <property type="match status" value="1"/>
</dbReference>
<feature type="compositionally biased region" description="Acidic residues" evidence="2">
    <location>
        <begin position="163"/>
        <end position="186"/>
    </location>
</feature>
<dbReference type="Proteomes" id="UP000253551">
    <property type="component" value="Unassembled WGS sequence"/>
</dbReference>
<feature type="region of interest" description="Disordered" evidence="2">
    <location>
        <begin position="345"/>
        <end position="383"/>
    </location>
</feature>
<dbReference type="InterPro" id="IPR051181">
    <property type="entry name" value="CAF1_poly(A)_ribonucleases"/>
</dbReference>
<protein>
    <recommendedName>
        <fullName evidence="5">Exonuclease domain-containing protein</fullName>
    </recommendedName>
</protein>
<reference evidence="3 4" key="1">
    <citation type="journal article" date="2018" name="G3 (Bethesda)">
        <title>Phylogenetic and Phylogenomic Definition of Rhizopus Species.</title>
        <authorList>
            <person name="Gryganskyi A.P."/>
            <person name="Golan J."/>
            <person name="Dolatabadi S."/>
            <person name="Mondo S."/>
            <person name="Robb S."/>
            <person name="Idnurm A."/>
            <person name="Muszewska A."/>
            <person name="Steczkiewicz K."/>
            <person name="Masonjones S."/>
            <person name="Liao H.L."/>
            <person name="Gajdeczka M.T."/>
            <person name="Anike F."/>
            <person name="Vuek A."/>
            <person name="Anishchenko I.M."/>
            <person name="Voigt K."/>
            <person name="de Hoog G.S."/>
            <person name="Smith M.E."/>
            <person name="Heitman J."/>
            <person name="Vilgalys R."/>
            <person name="Stajich J.E."/>
        </authorList>
    </citation>
    <scope>NUCLEOTIDE SEQUENCE [LARGE SCALE GENOMIC DNA]</scope>
    <source>
        <strain evidence="3 4">LSU 92-RS-03</strain>
    </source>
</reference>
<dbReference type="InterPro" id="IPR006941">
    <property type="entry name" value="RNase_CAF1"/>
</dbReference>
<gene>
    <name evidence="3" type="ORF">CU098_005471</name>
</gene>
<dbReference type="GO" id="GO:0000175">
    <property type="term" value="F:3'-5'-RNA exonuclease activity"/>
    <property type="evidence" value="ECO:0007669"/>
    <property type="project" value="TreeGrafter"/>
</dbReference>
<comment type="similarity">
    <text evidence="1">Belongs to the CAF1 family.</text>
</comment>
<evidence type="ECO:0000256" key="2">
    <source>
        <dbReference type="SAM" id="MobiDB-lite"/>
    </source>
</evidence>
<evidence type="ECO:0000313" key="3">
    <source>
        <dbReference type="EMBL" id="RCH81482.1"/>
    </source>
</evidence>
<accession>A0A367IUZ7</accession>
<dbReference type="Gene3D" id="3.30.420.10">
    <property type="entry name" value="Ribonuclease H-like superfamily/Ribonuclease H"/>
    <property type="match status" value="1"/>
</dbReference>
<dbReference type="GO" id="GO:0003723">
    <property type="term" value="F:RNA binding"/>
    <property type="evidence" value="ECO:0007669"/>
    <property type="project" value="TreeGrafter"/>
</dbReference>
<evidence type="ECO:0000256" key="1">
    <source>
        <dbReference type="ARBA" id="ARBA00008372"/>
    </source>
</evidence>
<evidence type="ECO:0000313" key="4">
    <source>
        <dbReference type="Proteomes" id="UP000253551"/>
    </source>
</evidence>
<name>A0A367IUZ7_RHIST</name>
<dbReference type="OrthoDB" id="1432093at2759"/>
<dbReference type="EMBL" id="PJQM01005498">
    <property type="protein sequence ID" value="RCH81482.1"/>
    <property type="molecule type" value="Genomic_DNA"/>
</dbReference>
<evidence type="ECO:0008006" key="5">
    <source>
        <dbReference type="Google" id="ProtNLM"/>
    </source>
</evidence>
<feature type="non-terminal residue" evidence="3">
    <location>
        <position position="1"/>
    </location>
</feature>
<dbReference type="AlphaFoldDB" id="A0A367IUZ7"/>
<sequence length="383" mass="43028">ITSPTLNFRAVIELIKEAKCPVVAHNATLDILHTVDQFWEYLPNTLDDCKNLINSMWDNVVDTKYLAQYHPLLQNCFTSTALGSLYNTVSDELKTSGRAVSMAPGFDRYTKDDNKTEHEAGYDAYMTGVIYLALALFIHDGNEEEEGKNKEVEEVENEKVEKEDSETDDDEKEEGEASEEESDDDTEKTMFLSKEIMSYYGKLYLMRCDHPYINLKGEEEILIPHCPNKFFLQNIPSGMTNIGIEKLYPTIQPASVAWLNDSTAWLILKDDTKISLAKLGALGMATVQSFLPGASREVEGKAYGITKDASRIELISHEKWAEVYGPKKAVNYNNLASTLAHVKSESNIPSGGPSFDDIDIPTVNKRGREDELEEKPSKIQKTD</sequence>
<proteinExistence type="inferred from homology"/>
<feature type="region of interest" description="Disordered" evidence="2">
    <location>
        <begin position="144"/>
        <end position="188"/>
    </location>
</feature>
<organism evidence="3 4">
    <name type="scientific">Rhizopus stolonifer</name>
    <name type="common">Rhizopus nigricans</name>
    <dbReference type="NCBI Taxonomy" id="4846"/>
    <lineage>
        <taxon>Eukaryota</taxon>
        <taxon>Fungi</taxon>
        <taxon>Fungi incertae sedis</taxon>
        <taxon>Mucoromycota</taxon>
        <taxon>Mucoromycotina</taxon>
        <taxon>Mucoromycetes</taxon>
        <taxon>Mucorales</taxon>
        <taxon>Mucorineae</taxon>
        <taxon>Rhizopodaceae</taxon>
        <taxon>Rhizopus</taxon>
    </lineage>
</organism>